<dbReference type="Proteomes" id="UP001558652">
    <property type="component" value="Unassembled WGS sequence"/>
</dbReference>
<feature type="transmembrane region" description="Helical" evidence="15">
    <location>
        <begin position="67"/>
        <end position="87"/>
    </location>
</feature>
<reference evidence="17 18" key="1">
    <citation type="submission" date="2024-07" db="EMBL/GenBank/DDBJ databases">
        <title>Chromosome-level genome assembly of the water stick insect Ranatra chinensis (Heteroptera: Nepidae).</title>
        <authorList>
            <person name="Liu X."/>
        </authorList>
    </citation>
    <scope>NUCLEOTIDE SEQUENCE [LARGE SCALE GENOMIC DNA]</scope>
    <source>
        <strain evidence="17">Cailab_2021Rc</strain>
        <tissue evidence="17">Muscle</tissue>
    </source>
</reference>
<dbReference type="PANTHER" id="PTHR22950">
    <property type="entry name" value="AMINO ACID TRANSPORTER"/>
    <property type="match status" value="1"/>
</dbReference>
<keyword evidence="5" id="KW-0479">Metal-binding</keyword>
<comment type="similarity">
    <text evidence="14">Belongs to the amino acid/polyamine transporter 2 family. SLC38A9 subfamily.</text>
</comment>
<feature type="transmembrane region" description="Helical" evidence="15">
    <location>
        <begin position="138"/>
        <end position="157"/>
    </location>
</feature>
<keyword evidence="9" id="KW-0915">Sodium</keyword>
<keyword evidence="11" id="KW-1015">Disulfide bond</keyword>
<comment type="caution">
    <text evidence="17">The sequence shown here is derived from an EMBL/GenBank/DDBJ whole genome shotgun (WGS) entry which is preliminary data.</text>
</comment>
<dbReference type="PANTHER" id="PTHR22950:SF244">
    <property type="entry name" value="NEUTRAL AMINO ACID TRANSPORTER 9"/>
    <property type="match status" value="1"/>
</dbReference>
<protein>
    <recommendedName>
        <fullName evidence="16">Amino acid transporter transmembrane domain-containing protein</fullName>
    </recommendedName>
</protein>
<evidence type="ECO:0000256" key="10">
    <source>
        <dbReference type="ARBA" id="ARBA00023136"/>
    </source>
</evidence>
<accession>A0ABD0Y0P9</accession>
<keyword evidence="3" id="KW-0813">Transport</keyword>
<evidence type="ECO:0000256" key="11">
    <source>
        <dbReference type="ARBA" id="ARBA00023157"/>
    </source>
</evidence>
<keyword evidence="7" id="KW-0029">Amino-acid transport</keyword>
<evidence type="ECO:0000256" key="2">
    <source>
        <dbReference type="ARBA" id="ARBA00004155"/>
    </source>
</evidence>
<feature type="transmembrane region" description="Helical" evidence="15">
    <location>
        <begin position="317"/>
        <end position="342"/>
    </location>
</feature>
<dbReference type="GO" id="GO:0006865">
    <property type="term" value="P:amino acid transport"/>
    <property type="evidence" value="ECO:0007669"/>
    <property type="project" value="UniProtKB-KW"/>
</dbReference>
<dbReference type="Pfam" id="PF01490">
    <property type="entry name" value="Aa_trans"/>
    <property type="match status" value="1"/>
</dbReference>
<dbReference type="EMBL" id="JBFDAA010000016">
    <property type="protein sequence ID" value="KAL1117036.1"/>
    <property type="molecule type" value="Genomic_DNA"/>
</dbReference>
<dbReference type="GO" id="GO:0031902">
    <property type="term" value="C:late endosome membrane"/>
    <property type="evidence" value="ECO:0007669"/>
    <property type="project" value="UniProtKB-SubCell"/>
</dbReference>
<evidence type="ECO:0000256" key="3">
    <source>
        <dbReference type="ARBA" id="ARBA00022448"/>
    </source>
</evidence>
<evidence type="ECO:0000256" key="8">
    <source>
        <dbReference type="ARBA" id="ARBA00022989"/>
    </source>
</evidence>
<evidence type="ECO:0000256" key="14">
    <source>
        <dbReference type="ARBA" id="ARBA00038442"/>
    </source>
</evidence>
<evidence type="ECO:0000256" key="6">
    <source>
        <dbReference type="ARBA" id="ARBA00022753"/>
    </source>
</evidence>
<gene>
    <name evidence="17" type="ORF">AAG570_004364</name>
</gene>
<evidence type="ECO:0000256" key="7">
    <source>
        <dbReference type="ARBA" id="ARBA00022970"/>
    </source>
</evidence>
<proteinExistence type="inferred from homology"/>
<keyword evidence="10 15" id="KW-0472">Membrane</keyword>
<evidence type="ECO:0000256" key="12">
    <source>
        <dbReference type="ARBA" id="ARBA00023180"/>
    </source>
</evidence>
<feature type="transmembrane region" description="Helical" evidence="15">
    <location>
        <begin position="348"/>
        <end position="372"/>
    </location>
</feature>
<evidence type="ECO:0000313" key="18">
    <source>
        <dbReference type="Proteomes" id="UP001558652"/>
    </source>
</evidence>
<feature type="transmembrane region" description="Helical" evidence="15">
    <location>
        <begin position="169"/>
        <end position="190"/>
    </location>
</feature>
<feature type="transmembrane region" description="Helical" evidence="15">
    <location>
        <begin position="242"/>
        <end position="264"/>
    </location>
</feature>
<dbReference type="GO" id="GO:0005765">
    <property type="term" value="C:lysosomal membrane"/>
    <property type="evidence" value="ECO:0007669"/>
    <property type="project" value="UniProtKB-SubCell"/>
</dbReference>
<comment type="subcellular location">
    <subcellularLocation>
        <location evidence="1">Late endosome membrane</location>
        <topology evidence="1">Multi-pass membrane protein</topology>
    </subcellularLocation>
    <subcellularLocation>
        <location evidence="2">Lysosome membrane</location>
        <topology evidence="2">Multi-pass membrane protein</topology>
    </subcellularLocation>
</comment>
<organism evidence="17 18">
    <name type="scientific">Ranatra chinensis</name>
    <dbReference type="NCBI Taxonomy" id="642074"/>
    <lineage>
        <taxon>Eukaryota</taxon>
        <taxon>Metazoa</taxon>
        <taxon>Ecdysozoa</taxon>
        <taxon>Arthropoda</taxon>
        <taxon>Hexapoda</taxon>
        <taxon>Insecta</taxon>
        <taxon>Pterygota</taxon>
        <taxon>Neoptera</taxon>
        <taxon>Paraneoptera</taxon>
        <taxon>Hemiptera</taxon>
        <taxon>Heteroptera</taxon>
        <taxon>Panheteroptera</taxon>
        <taxon>Nepomorpha</taxon>
        <taxon>Nepidae</taxon>
        <taxon>Ranatrinae</taxon>
        <taxon>Ranatra</taxon>
    </lineage>
</organism>
<feature type="transmembrane region" description="Helical" evidence="15">
    <location>
        <begin position="284"/>
        <end position="305"/>
    </location>
</feature>
<sequence>MMGTSILSMPWGVERAGLVVGSFLILLMGGLCLYTTYCNLRTHQQFGSVSGEISELARSLLGPYAEVISKIFSLVVLLGANIVYWILMTNFLYHSVTYVYGSLINDEVCWSFTVLCPKLGINDENELMRENLVFRSVWNLKTVPIFLSFIIVPLLNFKSPTFFTKFNSFGTLSIVYLIVFVLIKVSVWGIRVDSVDPSSPAYSPLASVSFPATSGMLALSYFVHNIIITIMRNNSNQKNNVAYGLVTLTYLLIGVMFYIAFPLLKSCIQDNLLDNFSGSDMLTVIARLFLLFQLVTVFPLIAYMLRVQTLIALTGRAYPATSYVLGHNLVLVIVCVLFAIFLPRIGTIIRFTGALSGLVHVFALPCVLRLAAQYKNGKVPPLSWIIHIVIPLFGAANLIAQFFVADD</sequence>
<feature type="transmembrane region" description="Helical" evidence="15">
    <location>
        <begin position="16"/>
        <end position="37"/>
    </location>
</feature>
<keyword evidence="4 15" id="KW-0812">Transmembrane</keyword>
<dbReference type="AlphaFoldDB" id="A0ABD0Y0P9"/>
<dbReference type="GO" id="GO:0046872">
    <property type="term" value="F:metal ion binding"/>
    <property type="evidence" value="ECO:0007669"/>
    <property type="project" value="UniProtKB-KW"/>
</dbReference>
<keyword evidence="12" id="KW-0325">Glycoprotein</keyword>
<dbReference type="InterPro" id="IPR013057">
    <property type="entry name" value="AA_transpt_TM"/>
</dbReference>
<feature type="domain" description="Amino acid transporter transmembrane" evidence="16">
    <location>
        <begin position="1"/>
        <end position="398"/>
    </location>
</feature>
<evidence type="ECO:0000256" key="4">
    <source>
        <dbReference type="ARBA" id="ARBA00022692"/>
    </source>
</evidence>
<evidence type="ECO:0000256" key="15">
    <source>
        <dbReference type="SAM" id="Phobius"/>
    </source>
</evidence>
<feature type="transmembrane region" description="Helical" evidence="15">
    <location>
        <begin position="384"/>
        <end position="404"/>
    </location>
</feature>
<evidence type="ECO:0000256" key="9">
    <source>
        <dbReference type="ARBA" id="ARBA00023053"/>
    </source>
</evidence>
<evidence type="ECO:0000313" key="17">
    <source>
        <dbReference type="EMBL" id="KAL1117036.1"/>
    </source>
</evidence>
<evidence type="ECO:0000256" key="13">
    <source>
        <dbReference type="ARBA" id="ARBA00023228"/>
    </source>
</evidence>
<keyword evidence="18" id="KW-1185">Reference proteome</keyword>
<evidence type="ECO:0000256" key="1">
    <source>
        <dbReference type="ARBA" id="ARBA00004107"/>
    </source>
</evidence>
<evidence type="ECO:0000256" key="5">
    <source>
        <dbReference type="ARBA" id="ARBA00022723"/>
    </source>
</evidence>
<feature type="transmembrane region" description="Helical" evidence="15">
    <location>
        <begin position="210"/>
        <end position="230"/>
    </location>
</feature>
<keyword evidence="6" id="KW-0967">Endosome</keyword>
<keyword evidence="13" id="KW-0458">Lysosome</keyword>
<keyword evidence="8 15" id="KW-1133">Transmembrane helix</keyword>
<evidence type="ECO:0000259" key="16">
    <source>
        <dbReference type="Pfam" id="PF01490"/>
    </source>
</evidence>
<name>A0ABD0Y0P9_9HEMI</name>